<evidence type="ECO:0000256" key="1">
    <source>
        <dbReference type="ARBA" id="ARBA00022741"/>
    </source>
</evidence>
<dbReference type="SMART" id="SM01086">
    <property type="entry name" value="ClpB_D2-small"/>
    <property type="match status" value="1"/>
</dbReference>
<dbReference type="InterPro" id="IPR027417">
    <property type="entry name" value="P-loop_NTPase"/>
</dbReference>
<dbReference type="PANTHER" id="PTHR48102">
    <property type="entry name" value="ATP-DEPENDENT CLP PROTEASE ATP-BINDING SUBUNIT CLPX-LIKE, MITOCHONDRIAL-RELATED"/>
    <property type="match status" value="1"/>
</dbReference>
<dbReference type="InterPro" id="IPR050052">
    <property type="entry name" value="ATP-dep_Clp_protease_ClpX"/>
</dbReference>
<keyword evidence="4" id="KW-0378">Hydrolase</keyword>
<dbReference type="FunFam" id="1.10.8.60:FF:000002">
    <property type="entry name" value="ATP-dependent Clp protease ATP-binding subunit ClpX"/>
    <property type="match status" value="1"/>
</dbReference>
<dbReference type="GO" id="GO:0016887">
    <property type="term" value="F:ATP hydrolysis activity"/>
    <property type="evidence" value="ECO:0007669"/>
    <property type="project" value="TreeGrafter"/>
</dbReference>
<sequence length="170" mass="19122">MVSEENSAKDLLMQEVEARDLIHFGMIPEFIGRLPVIVGFHNLTTNMLIQILTEPRNAILPQYKKLFDMDNVQLKFTLGAVRAIAEKALARKTGARGLRSILEGLLLEAMFEAPGSNIENVEINSQVRAAWSYVELQRATWNYVELHGATSNCVELHGAERSCIELRRDA</sequence>
<organism evidence="4 5">
    <name type="scientific">Hypsibius exemplaris</name>
    <name type="common">Freshwater tardigrade</name>
    <dbReference type="NCBI Taxonomy" id="2072580"/>
    <lineage>
        <taxon>Eukaryota</taxon>
        <taxon>Metazoa</taxon>
        <taxon>Ecdysozoa</taxon>
        <taxon>Tardigrada</taxon>
        <taxon>Eutardigrada</taxon>
        <taxon>Parachela</taxon>
        <taxon>Hypsibioidea</taxon>
        <taxon>Hypsibiidae</taxon>
        <taxon>Hypsibius</taxon>
    </lineage>
</organism>
<dbReference type="GO" id="GO:0005524">
    <property type="term" value="F:ATP binding"/>
    <property type="evidence" value="ECO:0007669"/>
    <property type="project" value="UniProtKB-KW"/>
</dbReference>
<dbReference type="Gene3D" id="1.10.8.60">
    <property type="match status" value="1"/>
</dbReference>
<dbReference type="Pfam" id="PF10431">
    <property type="entry name" value="ClpB_D2-small"/>
    <property type="match status" value="1"/>
</dbReference>
<dbReference type="Proteomes" id="UP000192578">
    <property type="component" value="Unassembled WGS sequence"/>
</dbReference>
<dbReference type="AlphaFoldDB" id="A0A1W0X0C1"/>
<comment type="caution">
    <text evidence="4">The sequence shown here is derived from an EMBL/GenBank/DDBJ whole genome shotgun (WGS) entry which is preliminary data.</text>
</comment>
<keyword evidence="2 4" id="KW-0067">ATP-binding</keyword>
<evidence type="ECO:0000313" key="5">
    <source>
        <dbReference type="Proteomes" id="UP000192578"/>
    </source>
</evidence>
<reference evidence="5" key="1">
    <citation type="submission" date="2017-01" db="EMBL/GenBank/DDBJ databases">
        <title>Comparative genomics of anhydrobiosis in the tardigrade Hypsibius dujardini.</title>
        <authorList>
            <person name="Yoshida Y."/>
            <person name="Koutsovoulos G."/>
            <person name="Laetsch D."/>
            <person name="Stevens L."/>
            <person name="Kumar S."/>
            <person name="Horikawa D."/>
            <person name="Ishino K."/>
            <person name="Komine S."/>
            <person name="Tomita M."/>
            <person name="Blaxter M."/>
            <person name="Arakawa K."/>
        </authorList>
    </citation>
    <scope>NUCLEOTIDE SEQUENCE [LARGE SCALE GENOMIC DNA]</scope>
    <source>
        <strain evidence="5">Z151</strain>
    </source>
</reference>
<gene>
    <name evidence="4" type="ORF">BV898_05210</name>
</gene>
<evidence type="ECO:0000256" key="2">
    <source>
        <dbReference type="ARBA" id="ARBA00022840"/>
    </source>
</evidence>
<proteinExistence type="predicted"/>
<accession>A0A1W0X0C1</accession>
<dbReference type="GO" id="GO:0008233">
    <property type="term" value="F:peptidase activity"/>
    <property type="evidence" value="ECO:0007669"/>
    <property type="project" value="UniProtKB-KW"/>
</dbReference>
<dbReference type="OrthoDB" id="1721884at2759"/>
<keyword evidence="1" id="KW-0547">Nucleotide-binding</keyword>
<dbReference type="InterPro" id="IPR019489">
    <property type="entry name" value="Clp_ATPase_C"/>
</dbReference>
<feature type="domain" description="Clp ATPase C-terminal" evidence="3">
    <location>
        <begin position="43"/>
        <end position="129"/>
    </location>
</feature>
<dbReference type="GO" id="GO:0005759">
    <property type="term" value="C:mitochondrial matrix"/>
    <property type="evidence" value="ECO:0007669"/>
    <property type="project" value="TreeGrafter"/>
</dbReference>
<dbReference type="Gene3D" id="3.40.50.300">
    <property type="entry name" value="P-loop containing nucleotide triphosphate hydrolases"/>
    <property type="match status" value="1"/>
</dbReference>
<evidence type="ECO:0000313" key="4">
    <source>
        <dbReference type="EMBL" id="OQV20868.1"/>
    </source>
</evidence>
<keyword evidence="4" id="KW-0645">Protease</keyword>
<name>A0A1W0X0C1_HYPEX</name>
<evidence type="ECO:0000259" key="3">
    <source>
        <dbReference type="SMART" id="SM01086"/>
    </source>
</evidence>
<keyword evidence="5" id="KW-1185">Reference proteome</keyword>
<dbReference type="SUPFAM" id="SSF52540">
    <property type="entry name" value="P-loop containing nucleoside triphosphate hydrolases"/>
    <property type="match status" value="1"/>
</dbReference>
<protein>
    <submittedName>
        <fullName evidence="4">ATP-dependent Clp protease ATP-binding subunit clpX-like, mitochondrial</fullName>
    </submittedName>
</protein>
<dbReference type="PANTHER" id="PTHR48102:SF7">
    <property type="entry name" value="ATP-DEPENDENT CLP PROTEASE ATP-BINDING SUBUNIT CLPX-LIKE, MITOCHONDRIAL"/>
    <property type="match status" value="1"/>
</dbReference>
<dbReference type="GO" id="GO:0051603">
    <property type="term" value="P:proteolysis involved in protein catabolic process"/>
    <property type="evidence" value="ECO:0007669"/>
    <property type="project" value="TreeGrafter"/>
</dbReference>
<dbReference type="EMBL" id="MTYJ01000027">
    <property type="protein sequence ID" value="OQV20868.1"/>
    <property type="molecule type" value="Genomic_DNA"/>
</dbReference>